<evidence type="ECO:0000313" key="1">
    <source>
        <dbReference type="EMBL" id="JAH56737.1"/>
    </source>
</evidence>
<proteinExistence type="predicted"/>
<reference evidence="1" key="1">
    <citation type="submission" date="2014-11" db="EMBL/GenBank/DDBJ databases">
        <authorList>
            <person name="Amaro Gonzalez C."/>
        </authorList>
    </citation>
    <scope>NUCLEOTIDE SEQUENCE</scope>
</reference>
<dbReference type="AlphaFoldDB" id="A0A0E9TTG6"/>
<accession>A0A0E9TTG6</accession>
<reference evidence="1" key="2">
    <citation type="journal article" date="2015" name="Fish Shellfish Immunol.">
        <title>Early steps in the European eel (Anguilla anguilla)-Vibrio vulnificus interaction in the gills: Role of the RtxA13 toxin.</title>
        <authorList>
            <person name="Callol A."/>
            <person name="Pajuelo D."/>
            <person name="Ebbesson L."/>
            <person name="Teles M."/>
            <person name="MacKenzie S."/>
            <person name="Amaro C."/>
        </authorList>
    </citation>
    <scope>NUCLEOTIDE SEQUENCE</scope>
</reference>
<sequence>MDRVSLANSHCMDRISLANGTVSIIHIVRPALA</sequence>
<protein>
    <submittedName>
        <fullName evidence="1">Uncharacterized protein</fullName>
    </submittedName>
</protein>
<dbReference type="EMBL" id="GBXM01051840">
    <property type="protein sequence ID" value="JAH56737.1"/>
    <property type="molecule type" value="Transcribed_RNA"/>
</dbReference>
<organism evidence="1">
    <name type="scientific">Anguilla anguilla</name>
    <name type="common">European freshwater eel</name>
    <name type="synonym">Muraena anguilla</name>
    <dbReference type="NCBI Taxonomy" id="7936"/>
    <lineage>
        <taxon>Eukaryota</taxon>
        <taxon>Metazoa</taxon>
        <taxon>Chordata</taxon>
        <taxon>Craniata</taxon>
        <taxon>Vertebrata</taxon>
        <taxon>Euteleostomi</taxon>
        <taxon>Actinopterygii</taxon>
        <taxon>Neopterygii</taxon>
        <taxon>Teleostei</taxon>
        <taxon>Anguilliformes</taxon>
        <taxon>Anguillidae</taxon>
        <taxon>Anguilla</taxon>
    </lineage>
</organism>
<name>A0A0E9TTG6_ANGAN</name>